<comment type="caution">
    <text evidence="2">The sequence shown here is derived from an EMBL/GenBank/DDBJ whole genome shotgun (WGS) entry which is preliminary data.</text>
</comment>
<feature type="compositionally biased region" description="Basic and acidic residues" evidence="1">
    <location>
        <begin position="340"/>
        <end position="354"/>
    </location>
</feature>
<protein>
    <submittedName>
        <fullName evidence="2">Uncharacterized protein</fullName>
    </submittedName>
</protein>
<organism evidence="2 3">
    <name type="scientific">Cymbomonas tetramitiformis</name>
    <dbReference type="NCBI Taxonomy" id="36881"/>
    <lineage>
        <taxon>Eukaryota</taxon>
        <taxon>Viridiplantae</taxon>
        <taxon>Chlorophyta</taxon>
        <taxon>Pyramimonadophyceae</taxon>
        <taxon>Pyramimonadales</taxon>
        <taxon>Pyramimonadaceae</taxon>
        <taxon>Cymbomonas</taxon>
    </lineage>
</organism>
<feature type="region of interest" description="Disordered" evidence="1">
    <location>
        <begin position="144"/>
        <end position="197"/>
    </location>
</feature>
<reference evidence="2 3" key="1">
    <citation type="journal article" date="2015" name="Genome Biol. Evol.">
        <title>Comparative Genomics of a Bacterivorous Green Alga Reveals Evolutionary Causalities and Consequences of Phago-Mixotrophic Mode of Nutrition.</title>
        <authorList>
            <person name="Burns J.A."/>
            <person name="Paasch A."/>
            <person name="Narechania A."/>
            <person name="Kim E."/>
        </authorList>
    </citation>
    <scope>NUCLEOTIDE SEQUENCE [LARGE SCALE GENOMIC DNA]</scope>
    <source>
        <strain evidence="2 3">PLY_AMNH</strain>
    </source>
</reference>
<feature type="compositionally biased region" description="Basic and acidic residues" evidence="1">
    <location>
        <begin position="151"/>
        <end position="183"/>
    </location>
</feature>
<gene>
    <name evidence="2" type="ORF">CYMTET_31707</name>
</gene>
<keyword evidence="3" id="KW-1185">Reference proteome</keyword>
<proteinExistence type="predicted"/>
<evidence type="ECO:0000313" key="2">
    <source>
        <dbReference type="EMBL" id="KAK3259287.1"/>
    </source>
</evidence>
<sequence length="354" mass="39756">MDGTEDTLYYWALRAFIAELDEKFMMKGTQEKKELLTHQPQTEEQDGLSYMKVCQRRQLLVHAGKEISDEEMRQAIDECVKYLRIKIYRTRVTEQVRAQYPPPGRITWKDLEGIIGVQDKLKNDAEAWILTFIQEGPQGNCRCSFQGAPADTKEEQHAETPSKKNKREVNVAERTSKADKDYTRTPPPSPGKKVDEKPTGGYRECVGCFGGGRHASNQADCWVSCRSARVPEGFHLACLNSPNWKEQQNALMRYYNLANRFPTSEWGITVAEWKKLPDAQKRSAAPSGKGAAASQQASLEQERAGMQAQLEKTDDAQSTSGKAEAAQCYSDEEEGLQGHVADREASLRGCRGDP</sequence>
<dbReference type="AlphaFoldDB" id="A0AAE0FGL9"/>
<evidence type="ECO:0000256" key="1">
    <source>
        <dbReference type="SAM" id="MobiDB-lite"/>
    </source>
</evidence>
<dbReference type="Proteomes" id="UP001190700">
    <property type="component" value="Unassembled WGS sequence"/>
</dbReference>
<feature type="compositionally biased region" description="Low complexity" evidence="1">
    <location>
        <begin position="283"/>
        <end position="298"/>
    </location>
</feature>
<dbReference type="EMBL" id="LGRX02018879">
    <property type="protein sequence ID" value="KAK3259287.1"/>
    <property type="molecule type" value="Genomic_DNA"/>
</dbReference>
<name>A0AAE0FGL9_9CHLO</name>
<evidence type="ECO:0000313" key="3">
    <source>
        <dbReference type="Proteomes" id="UP001190700"/>
    </source>
</evidence>
<feature type="region of interest" description="Disordered" evidence="1">
    <location>
        <begin position="279"/>
        <end position="354"/>
    </location>
</feature>
<accession>A0AAE0FGL9</accession>